<dbReference type="AlphaFoldDB" id="A0A7C9E451"/>
<reference evidence="1" key="1">
    <citation type="journal article" date="2013" name="J. Plant Res.">
        <title>Effect of fungi and light on seed germination of three Opuntia species from semiarid lands of central Mexico.</title>
        <authorList>
            <person name="Delgado-Sanchez P."/>
            <person name="Jimenez-Bremont J.F."/>
            <person name="Guerrero-Gonzalez Mde L."/>
            <person name="Flores J."/>
        </authorList>
    </citation>
    <scope>NUCLEOTIDE SEQUENCE</scope>
    <source>
        <tissue evidence="1">Cladode</tissue>
    </source>
</reference>
<reference evidence="1" key="2">
    <citation type="submission" date="2020-07" db="EMBL/GenBank/DDBJ databases">
        <authorList>
            <person name="Vera ALvarez R."/>
            <person name="Arias-Moreno D.M."/>
            <person name="Jimenez-Jacinto V."/>
            <person name="Jimenez-Bremont J.F."/>
            <person name="Swaminathan K."/>
            <person name="Moose S.P."/>
            <person name="Guerrero-Gonzalez M.L."/>
            <person name="Marino-Ramirez L."/>
            <person name="Landsman D."/>
            <person name="Rodriguez-Kessler M."/>
            <person name="Delgado-Sanchez P."/>
        </authorList>
    </citation>
    <scope>NUCLEOTIDE SEQUENCE</scope>
    <source>
        <tissue evidence="1">Cladode</tissue>
    </source>
</reference>
<evidence type="ECO:0000313" key="1">
    <source>
        <dbReference type="EMBL" id="MBA4658522.1"/>
    </source>
</evidence>
<proteinExistence type="predicted"/>
<sequence length="124" mass="13158">MNTSITSRAYSFPGHILGPPPNGTNVYGAGPLPSNRVGSNFSGSGKHSGSLCVEFALQYSFHPLGIVKPEYMKLVIACLNAPCNGGANLITSQATFQECFIFWISSQFRSSPGAFDFAISTCSL</sequence>
<organism evidence="1">
    <name type="scientific">Opuntia streptacantha</name>
    <name type="common">Prickly pear cactus</name>
    <name type="synonym">Opuntia cardona</name>
    <dbReference type="NCBI Taxonomy" id="393608"/>
    <lineage>
        <taxon>Eukaryota</taxon>
        <taxon>Viridiplantae</taxon>
        <taxon>Streptophyta</taxon>
        <taxon>Embryophyta</taxon>
        <taxon>Tracheophyta</taxon>
        <taxon>Spermatophyta</taxon>
        <taxon>Magnoliopsida</taxon>
        <taxon>eudicotyledons</taxon>
        <taxon>Gunneridae</taxon>
        <taxon>Pentapetalae</taxon>
        <taxon>Caryophyllales</taxon>
        <taxon>Cactineae</taxon>
        <taxon>Cactaceae</taxon>
        <taxon>Opuntioideae</taxon>
        <taxon>Opuntia</taxon>
    </lineage>
</organism>
<protein>
    <submittedName>
        <fullName evidence="1">Uncharacterized protein</fullName>
    </submittedName>
</protein>
<dbReference type="EMBL" id="GISG01200917">
    <property type="protein sequence ID" value="MBA4658522.1"/>
    <property type="molecule type" value="Transcribed_RNA"/>
</dbReference>
<accession>A0A7C9E451</accession>
<dbReference type="EMBL" id="GISG01200915">
    <property type="protein sequence ID" value="MBA4658520.1"/>
    <property type="molecule type" value="Transcribed_RNA"/>
</dbReference>
<name>A0A7C9E451_OPUST</name>